<dbReference type="PANTHER" id="PTHR30185:SF15">
    <property type="entry name" value="CRYPTIC BETA-GLUCOSIDE BGL OPERON ANTITERMINATOR"/>
    <property type="match status" value="1"/>
</dbReference>
<feature type="domain" description="PRD" evidence="2">
    <location>
        <begin position="1"/>
        <end position="65"/>
    </location>
</feature>
<dbReference type="PROSITE" id="PS51372">
    <property type="entry name" value="PRD_2"/>
    <property type="match status" value="2"/>
</dbReference>
<dbReference type="InterPro" id="IPR036634">
    <property type="entry name" value="PRD_sf"/>
</dbReference>
<dbReference type="GO" id="GO:0006355">
    <property type="term" value="P:regulation of DNA-templated transcription"/>
    <property type="evidence" value="ECO:0007669"/>
    <property type="project" value="InterPro"/>
</dbReference>
<dbReference type="InterPro" id="IPR050661">
    <property type="entry name" value="BglG_antiterminators"/>
</dbReference>
<proteinExistence type="predicted"/>
<evidence type="ECO:0000256" key="1">
    <source>
        <dbReference type="ARBA" id="ARBA00022737"/>
    </source>
</evidence>
<evidence type="ECO:0000313" key="4">
    <source>
        <dbReference type="Proteomes" id="UP000823904"/>
    </source>
</evidence>
<name>A0A9D2T775_9FIRM</name>
<reference evidence="3" key="2">
    <citation type="submission" date="2021-04" db="EMBL/GenBank/DDBJ databases">
        <authorList>
            <person name="Gilroy R."/>
        </authorList>
    </citation>
    <scope>NUCLEOTIDE SEQUENCE</scope>
    <source>
        <strain evidence="3">ChiSjej3B21-8574</strain>
    </source>
</reference>
<reference evidence="3" key="1">
    <citation type="journal article" date="2021" name="PeerJ">
        <title>Extensive microbial diversity within the chicken gut microbiome revealed by metagenomics and culture.</title>
        <authorList>
            <person name="Gilroy R."/>
            <person name="Ravi A."/>
            <person name="Getino M."/>
            <person name="Pursley I."/>
            <person name="Horton D.L."/>
            <person name="Alikhan N.F."/>
            <person name="Baker D."/>
            <person name="Gharbi K."/>
            <person name="Hall N."/>
            <person name="Watson M."/>
            <person name="Adriaenssens E.M."/>
            <person name="Foster-Nyarko E."/>
            <person name="Jarju S."/>
            <person name="Secka A."/>
            <person name="Antonio M."/>
            <person name="Oren A."/>
            <person name="Chaudhuri R.R."/>
            <person name="La Ragione R."/>
            <person name="Hildebrand F."/>
            <person name="Pallen M.J."/>
        </authorList>
    </citation>
    <scope>NUCLEOTIDE SEQUENCE</scope>
    <source>
        <strain evidence="3">ChiSjej3B21-8574</strain>
    </source>
</reference>
<sequence length="181" mass="20771">MERTKKGIIFRNALLWEIRQFYPQEFAIGQYAIEVIAKKTGIQMAEDEAAFIALHIANARSDGDIAEVEVTTKILKAALKIIKLTYQIELDEDSLDYGRFVVHMKYFVGRLMKKKLLDQNDPVFIDMIKQQYSKAFGCAVKIGQLVTEQYDMDINDDELVYLTIHIQGITNSISNKKSLDK</sequence>
<comment type="caution">
    <text evidence="3">The sequence shown here is derived from an EMBL/GenBank/DDBJ whole genome shotgun (WGS) entry which is preliminary data.</text>
</comment>
<dbReference type="Proteomes" id="UP000823904">
    <property type="component" value="Unassembled WGS sequence"/>
</dbReference>
<dbReference type="Gene3D" id="1.10.1790.10">
    <property type="entry name" value="PRD domain"/>
    <property type="match status" value="2"/>
</dbReference>
<protein>
    <submittedName>
        <fullName evidence="3">PRD domain-containing protein</fullName>
    </submittedName>
</protein>
<organism evidence="3 4">
    <name type="scientific">Candidatus Anaerostipes avistercoris</name>
    <dbReference type="NCBI Taxonomy" id="2838462"/>
    <lineage>
        <taxon>Bacteria</taxon>
        <taxon>Bacillati</taxon>
        <taxon>Bacillota</taxon>
        <taxon>Clostridia</taxon>
        <taxon>Lachnospirales</taxon>
        <taxon>Lachnospiraceae</taxon>
        <taxon>Anaerostipes</taxon>
    </lineage>
</organism>
<dbReference type="EMBL" id="DWWD01000016">
    <property type="protein sequence ID" value="HJC49573.1"/>
    <property type="molecule type" value="Genomic_DNA"/>
</dbReference>
<evidence type="ECO:0000313" key="3">
    <source>
        <dbReference type="EMBL" id="HJC49573.1"/>
    </source>
</evidence>
<feature type="domain" description="PRD" evidence="2">
    <location>
        <begin position="66"/>
        <end position="176"/>
    </location>
</feature>
<dbReference type="AlphaFoldDB" id="A0A9D2T775"/>
<keyword evidence="1" id="KW-0677">Repeat</keyword>
<evidence type="ECO:0000259" key="2">
    <source>
        <dbReference type="PROSITE" id="PS51372"/>
    </source>
</evidence>
<accession>A0A9D2T775</accession>
<dbReference type="InterPro" id="IPR011608">
    <property type="entry name" value="PRD"/>
</dbReference>
<dbReference type="SUPFAM" id="SSF63520">
    <property type="entry name" value="PTS-regulatory domain, PRD"/>
    <property type="match status" value="2"/>
</dbReference>
<dbReference type="PANTHER" id="PTHR30185">
    <property type="entry name" value="CRYPTIC BETA-GLUCOSIDE BGL OPERON ANTITERMINATOR"/>
    <property type="match status" value="1"/>
</dbReference>
<dbReference type="Pfam" id="PF00874">
    <property type="entry name" value="PRD"/>
    <property type="match status" value="2"/>
</dbReference>
<gene>
    <name evidence="3" type="ORF">H9754_03165</name>
</gene>